<sequence length="256" mass="29429">MDFVNPETLKVTRRTPRYRVKEITEALEKVTEQLSTLHDHVQEERSSLFPPMAGFIERLLRPKPMKRFELVRTAGQHFDQAFFTLQEHPLAKPASIWLAKPKCKTEKGLDGLEELETEVLKVLSKIVTLLEDCNRAIGKDHAWMSKQLRRDPSNENETGTAKVLNEGQQQVLASELDRKTYMLRHIVYRLIAMNGGETADAHGPVPRRTEEGLRGSWSAMFDDSTEKFSMHVAEATASSTWEMLRKPRKKGMRLWS</sequence>
<proteinExistence type="predicted"/>
<organism evidence="1 2">
    <name type="scientific">Venturia nashicola</name>
    <dbReference type="NCBI Taxonomy" id="86259"/>
    <lineage>
        <taxon>Eukaryota</taxon>
        <taxon>Fungi</taxon>
        <taxon>Dikarya</taxon>
        <taxon>Ascomycota</taxon>
        <taxon>Pezizomycotina</taxon>
        <taxon>Dothideomycetes</taxon>
        <taxon>Pleosporomycetidae</taxon>
        <taxon>Venturiales</taxon>
        <taxon>Venturiaceae</taxon>
        <taxon>Venturia</taxon>
    </lineage>
</organism>
<gene>
    <name evidence="1" type="ORF">E6O75_ATG08482</name>
</gene>
<protein>
    <submittedName>
        <fullName evidence="1">Uncharacterized protein</fullName>
    </submittedName>
</protein>
<evidence type="ECO:0000313" key="1">
    <source>
        <dbReference type="EMBL" id="TID15229.1"/>
    </source>
</evidence>
<name>A0A4Z1NHR0_9PEZI</name>
<evidence type="ECO:0000313" key="2">
    <source>
        <dbReference type="Proteomes" id="UP000298493"/>
    </source>
</evidence>
<dbReference type="Proteomes" id="UP000298493">
    <property type="component" value="Unassembled WGS sequence"/>
</dbReference>
<accession>A0A4Z1NHR0</accession>
<keyword evidence="2" id="KW-1185">Reference proteome</keyword>
<reference evidence="1 2" key="1">
    <citation type="submission" date="2019-04" db="EMBL/GenBank/DDBJ databases">
        <title>High contiguity whole genome sequence and gene annotation resource for two Venturia nashicola isolates.</title>
        <authorList>
            <person name="Prokchorchik M."/>
            <person name="Won K."/>
            <person name="Lee Y."/>
            <person name="Choi E.D."/>
            <person name="Segonzac C."/>
            <person name="Sohn K.H."/>
        </authorList>
    </citation>
    <scope>NUCLEOTIDE SEQUENCE [LARGE SCALE GENOMIC DNA]</scope>
    <source>
        <strain evidence="1 2">PRI2</strain>
    </source>
</reference>
<comment type="caution">
    <text evidence="1">The sequence shown here is derived from an EMBL/GenBank/DDBJ whole genome shotgun (WGS) entry which is preliminary data.</text>
</comment>
<dbReference type="EMBL" id="SNSC02000021">
    <property type="protein sequence ID" value="TID15229.1"/>
    <property type="molecule type" value="Genomic_DNA"/>
</dbReference>
<dbReference type="AlphaFoldDB" id="A0A4Z1NHR0"/>